<organism evidence="1 2">
    <name type="scientific">Brachionus plicatilis</name>
    <name type="common">Marine rotifer</name>
    <name type="synonym">Brachionus muelleri</name>
    <dbReference type="NCBI Taxonomy" id="10195"/>
    <lineage>
        <taxon>Eukaryota</taxon>
        <taxon>Metazoa</taxon>
        <taxon>Spiralia</taxon>
        <taxon>Gnathifera</taxon>
        <taxon>Rotifera</taxon>
        <taxon>Eurotatoria</taxon>
        <taxon>Monogononta</taxon>
        <taxon>Pseudotrocha</taxon>
        <taxon>Ploima</taxon>
        <taxon>Brachionidae</taxon>
        <taxon>Brachionus</taxon>
    </lineage>
</organism>
<dbReference type="EMBL" id="REGN01004338">
    <property type="protein sequence ID" value="RNA17954.1"/>
    <property type="molecule type" value="Genomic_DNA"/>
</dbReference>
<dbReference type="AlphaFoldDB" id="A0A3M7R3J7"/>
<reference evidence="1 2" key="1">
    <citation type="journal article" date="2018" name="Sci. Rep.">
        <title>Genomic signatures of local adaptation to the degree of environmental predictability in rotifers.</title>
        <authorList>
            <person name="Franch-Gras L."/>
            <person name="Hahn C."/>
            <person name="Garcia-Roger E.M."/>
            <person name="Carmona M.J."/>
            <person name="Serra M."/>
            <person name="Gomez A."/>
        </authorList>
    </citation>
    <scope>NUCLEOTIDE SEQUENCE [LARGE SCALE GENOMIC DNA]</scope>
    <source>
        <strain evidence="1">HYR1</strain>
    </source>
</reference>
<evidence type="ECO:0000313" key="2">
    <source>
        <dbReference type="Proteomes" id="UP000276133"/>
    </source>
</evidence>
<accession>A0A3M7R3J7</accession>
<comment type="caution">
    <text evidence="1">The sequence shown here is derived from an EMBL/GenBank/DDBJ whole genome shotgun (WGS) entry which is preliminary data.</text>
</comment>
<sequence length="70" mass="8237">MNFLVQISKKLKIKKISMEITQKEMKTKFASFIRLEGEVNVGKLNFYLDLIQILISLIFRLPKNYPSCKN</sequence>
<evidence type="ECO:0000313" key="1">
    <source>
        <dbReference type="EMBL" id="RNA17954.1"/>
    </source>
</evidence>
<gene>
    <name evidence="1" type="ORF">BpHYR1_019859</name>
</gene>
<dbReference type="Proteomes" id="UP000276133">
    <property type="component" value="Unassembled WGS sequence"/>
</dbReference>
<name>A0A3M7R3J7_BRAPC</name>
<protein>
    <submittedName>
        <fullName evidence="1">Uncharacterized protein</fullName>
    </submittedName>
</protein>
<proteinExistence type="predicted"/>
<keyword evidence="2" id="KW-1185">Reference proteome</keyword>